<organism evidence="6 7">
    <name type="scientific">Antarcticibacterium arcticum</name>
    <dbReference type="NCBI Taxonomy" id="2585771"/>
    <lineage>
        <taxon>Bacteria</taxon>
        <taxon>Pseudomonadati</taxon>
        <taxon>Bacteroidota</taxon>
        <taxon>Flavobacteriia</taxon>
        <taxon>Flavobacteriales</taxon>
        <taxon>Flavobacteriaceae</taxon>
        <taxon>Antarcticibacterium</taxon>
    </lineage>
</organism>
<name>A0A5B8YFB5_9FLAO</name>
<feature type="transmembrane region" description="Helical" evidence="5">
    <location>
        <begin position="113"/>
        <end position="131"/>
    </location>
</feature>
<dbReference type="RefSeq" id="WP_146830581.1">
    <property type="nucleotide sequence ID" value="NZ_CP042476.1"/>
</dbReference>
<feature type="transmembrane region" description="Helical" evidence="5">
    <location>
        <begin position="217"/>
        <end position="235"/>
    </location>
</feature>
<reference evidence="6 7" key="1">
    <citation type="submission" date="2019-08" db="EMBL/GenBank/DDBJ databases">
        <title>Antarcticibacterium arcticum sp. nov., a bacterium isolated from marine sediment of the Canadian Beaufort Sea.</title>
        <authorList>
            <person name="Lee Y.M."/>
            <person name="Baek K."/>
            <person name="Lee D.-H."/>
            <person name="Shin S.C."/>
            <person name="Jin Y.K."/>
            <person name="Park Y."/>
        </authorList>
    </citation>
    <scope>NUCLEOTIDE SEQUENCE [LARGE SCALE GENOMIC DNA]</scope>
    <source>
        <strain evidence="6 7">PAMC 28998</strain>
    </source>
</reference>
<feature type="transmembrane region" description="Helical" evidence="5">
    <location>
        <begin position="188"/>
        <end position="205"/>
    </location>
</feature>
<comment type="similarity">
    <text evidence="5">Belongs to the 4-toluene sulfonate uptake permease (TSUP) (TC 2.A.102) family.</text>
</comment>
<comment type="subcellular location">
    <subcellularLocation>
        <location evidence="5">Cell membrane</location>
        <topology evidence="5">Multi-pass membrane protein</topology>
    </subcellularLocation>
    <subcellularLocation>
        <location evidence="1">Membrane</location>
        <topology evidence="1">Multi-pass membrane protein</topology>
    </subcellularLocation>
</comment>
<dbReference type="AlphaFoldDB" id="A0A5B8YFB5"/>
<dbReference type="KEGG" id="anp:FK178_02245"/>
<sequence length="265" mass="28819">MEIFDLLGYFGALIIGVVLGLIGGGGSILTVPVLVYLLAINPVTATAYSLFVVGTSSLVGAFNNMKKKLVDFRTATVFSIPAFIAVYITRKYIVPAIPDHIFTLWGFEVTKNIGIMLFFALIMVVASISMIKNNRSEDIVETKVKYNYPLIIIEGVVVGILTGIVGAGGGFLIIPALVLLARLPMKKAVATSLLIIAVKSLIGFIGDVENLEIDWVFLLIFTGLSIVGIFIGGYLNKFIDGKKLKIAFGWFVLVMGIYIIWKEIF</sequence>
<evidence type="ECO:0000313" key="6">
    <source>
        <dbReference type="EMBL" id="QED36605.1"/>
    </source>
</evidence>
<feature type="transmembrane region" description="Helical" evidence="5">
    <location>
        <begin position="151"/>
        <end position="181"/>
    </location>
</feature>
<keyword evidence="2 5" id="KW-0812">Transmembrane</keyword>
<feature type="transmembrane region" description="Helical" evidence="5">
    <location>
        <begin position="6"/>
        <end position="38"/>
    </location>
</feature>
<keyword evidence="3 5" id="KW-1133">Transmembrane helix</keyword>
<dbReference type="InterPro" id="IPR051598">
    <property type="entry name" value="TSUP/Inactive_protease-like"/>
</dbReference>
<protein>
    <recommendedName>
        <fullName evidence="5">Probable membrane transporter protein</fullName>
    </recommendedName>
</protein>
<dbReference type="GO" id="GO:0005886">
    <property type="term" value="C:plasma membrane"/>
    <property type="evidence" value="ECO:0007669"/>
    <property type="project" value="UniProtKB-SubCell"/>
</dbReference>
<evidence type="ECO:0000256" key="5">
    <source>
        <dbReference type="RuleBase" id="RU363041"/>
    </source>
</evidence>
<feature type="transmembrane region" description="Helical" evidence="5">
    <location>
        <begin position="74"/>
        <end position="93"/>
    </location>
</feature>
<keyword evidence="4 5" id="KW-0472">Membrane</keyword>
<dbReference type="PANTHER" id="PTHR43701:SF2">
    <property type="entry name" value="MEMBRANE TRANSPORTER PROTEIN YJNA-RELATED"/>
    <property type="match status" value="1"/>
</dbReference>
<dbReference type="Proteomes" id="UP000321954">
    <property type="component" value="Chromosome"/>
</dbReference>
<dbReference type="OrthoDB" id="8559161at2"/>
<dbReference type="InterPro" id="IPR002781">
    <property type="entry name" value="TM_pro_TauE-like"/>
</dbReference>
<evidence type="ECO:0000256" key="1">
    <source>
        <dbReference type="ARBA" id="ARBA00004141"/>
    </source>
</evidence>
<evidence type="ECO:0000256" key="2">
    <source>
        <dbReference type="ARBA" id="ARBA00022692"/>
    </source>
</evidence>
<evidence type="ECO:0000313" key="7">
    <source>
        <dbReference type="Proteomes" id="UP000321954"/>
    </source>
</evidence>
<evidence type="ECO:0000256" key="4">
    <source>
        <dbReference type="ARBA" id="ARBA00023136"/>
    </source>
</evidence>
<dbReference type="EMBL" id="CP042476">
    <property type="protein sequence ID" value="QED36605.1"/>
    <property type="molecule type" value="Genomic_DNA"/>
</dbReference>
<keyword evidence="7" id="KW-1185">Reference proteome</keyword>
<gene>
    <name evidence="6" type="ORF">FK178_02245</name>
</gene>
<proteinExistence type="inferred from homology"/>
<feature type="transmembrane region" description="Helical" evidence="5">
    <location>
        <begin position="244"/>
        <end position="261"/>
    </location>
</feature>
<dbReference type="PANTHER" id="PTHR43701">
    <property type="entry name" value="MEMBRANE TRANSPORTER PROTEIN MJ0441-RELATED"/>
    <property type="match status" value="1"/>
</dbReference>
<evidence type="ECO:0000256" key="3">
    <source>
        <dbReference type="ARBA" id="ARBA00022989"/>
    </source>
</evidence>
<accession>A0A5B8YFB5</accession>
<keyword evidence="5" id="KW-1003">Cell membrane</keyword>
<dbReference type="Pfam" id="PF01925">
    <property type="entry name" value="TauE"/>
    <property type="match status" value="1"/>
</dbReference>